<feature type="signal peptide" evidence="8">
    <location>
        <begin position="1"/>
        <end position="28"/>
    </location>
</feature>
<dbReference type="GO" id="GO:0009313">
    <property type="term" value="P:oligosaccharide catabolic process"/>
    <property type="evidence" value="ECO:0007669"/>
    <property type="project" value="TreeGrafter"/>
</dbReference>
<dbReference type="PANTHER" id="PTHR10628">
    <property type="entry name" value="SIALIDASE"/>
    <property type="match status" value="1"/>
</dbReference>
<evidence type="ECO:0000256" key="6">
    <source>
        <dbReference type="ARBA" id="ARBA00022801"/>
    </source>
</evidence>
<sequence length="693" mass="78510">MFKVGTFKIMIIVLFFVFSTLGSAPVYAKDSSNPAKLVYQTDNLELKNQGKDITNDVKDVLDSESTTIIIKFKTDNQNALQALFSSSNNNPYFRNNYFDIFMRNNGELGIEVRDATEHINYLFARPASLWGKSKNKTALNAIAFVANAEEKSYKLFANGDKILEENVSNYKSLTDIYGVNTFLIGGVNREGKLEFGFDGEIYTLAIYNGVLTNDVLLHETSNALNKMIFTSGDASKANYFRIPALYTLNSGRVLASADARYGGTHDSRSKINIVTSYSDDNGRTWTPPKFALKFDDYEEQTIEWPRDNVRKNIQISGSASFIDSALVQDKQTNKVILMADFMPAGIGNHNALKNDSGYKEINGAYYLKLRKSNESTYHYSIRENGVIFNDTVNQPTEYKVDGYYNLMKNDDYLYVPQYSVRFDNDRLIEYQNGKNVKMNIFYKDSLFKITPTNYLGFTISDDLGETWGAPKLLPPFNGLNKNATYLSPGQGIVLSNMNRIIFATYTNGQMVYLISDDHGNSWSHRTASLPFANATAEAQMVELSPGVIQTYLRTSTGKIGYMTSTDYGDTWSAVQYLEHVQNPFYGTQLSIIKYSQKVNGHDILLMSTPNSKNGRRSGQIWVGIVNETNPSVNWQKKYDVDFSNYGYSYSAITELPNQEIGLLYEKYDSWSRNELHLKNVLKFEILTLEDIYQ</sequence>
<feature type="chain" id="PRO_5030054833" description="exo-alpha-sialidase" evidence="8">
    <location>
        <begin position="29"/>
        <end position="693"/>
    </location>
</feature>
<evidence type="ECO:0000256" key="3">
    <source>
        <dbReference type="ARBA" id="ARBA00012733"/>
    </source>
</evidence>
<dbReference type="RefSeq" id="WP_024364345.1">
    <property type="nucleotide sequence ID" value="NZ_BJNS01000012.1"/>
</dbReference>
<keyword evidence="6 12" id="KW-0378">Hydrolase</keyword>
<evidence type="ECO:0000256" key="4">
    <source>
        <dbReference type="ARBA" id="ARBA00022729"/>
    </source>
</evidence>
<accession>A0A2S0JVF6</accession>
<organism evidence="11 13">
    <name type="scientific">Lysinibacillus sphaericus</name>
    <name type="common">Bacillus sphaericus</name>
    <dbReference type="NCBI Taxonomy" id="1421"/>
    <lineage>
        <taxon>Bacteria</taxon>
        <taxon>Bacillati</taxon>
        <taxon>Bacillota</taxon>
        <taxon>Bacilli</taxon>
        <taxon>Bacillales</taxon>
        <taxon>Bacillaceae</taxon>
        <taxon>Lysinibacillus</taxon>
    </lineage>
</organism>
<evidence type="ECO:0000313" key="13">
    <source>
        <dbReference type="Proteomes" id="UP000238825"/>
    </source>
</evidence>
<dbReference type="Gene3D" id="2.60.120.200">
    <property type="match status" value="1"/>
</dbReference>
<dbReference type="Gene3D" id="2.120.10.10">
    <property type="match status" value="1"/>
</dbReference>
<dbReference type="Pfam" id="PF02973">
    <property type="entry name" value="Sialidase"/>
    <property type="match status" value="1"/>
</dbReference>
<reference evidence="12 14" key="2">
    <citation type="submission" date="2018-06" db="EMBL/GenBank/DDBJ databases">
        <authorList>
            <consortium name="Pathogen Informatics"/>
            <person name="Doyle S."/>
        </authorList>
    </citation>
    <scope>NUCLEOTIDE SEQUENCE [LARGE SCALE GENOMIC DNA]</scope>
    <source>
        <strain evidence="12 14">NCTC10338</strain>
    </source>
</reference>
<gene>
    <name evidence="12" type="primary">nanB</name>
    <name evidence="11" type="ORF">LS41612_01335</name>
    <name evidence="12" type="ORF">NCTC10338_04540</name>
</gene>
<evidence type="ECO:0000313" key="14">
    <source>
        <dbReference type="Proteomes" id="UP000255295"/>
    </source>
</evidence>
<name>A0A2S0JVF6_LYSSH</name>
<dbReference type="AlphaFoldDB" id="A0A2S0JVF6"/>
<dbReference type="InterPro" id="IPR036278">
    <property type="entry name" value="Sialidase_sf"/>
</dbReference>
<dbReference type="GO" id="GO:0005737">
    <property type="term" value="C:cytoplasm"/>
    <property type="evidence" value="ECO:0007669"/>
    <property type="project" value="TreeGrafter"/>
</dbReference>
<evidence type="ECO:0000256" key="2">
    <source>
        <dbReference type="ARBA" id="ARBA00009348"/>
    </source>
</evidence>
<dbReference type="PANTHER" id="PTHR10628:SF30">
    <property type="entry name" value="EXO-ALPHA-SIALIDASE"/>
    <property type="match status" value="1"/>
</dbReference>
<comment type="similarity">
    <text evidence="2">Belongs to the glycosyl hydrolase 33 family.</text>
</comment>
<dbReference type="GO" id="GO:0016020">
    <property type="term" value="C:membrane"/>
    <property type="evidence" value="ECO:0007669"/>
    <property type="project" value="TreeGrafter"/>
</dbReference>
<dbReference type="InterPro" id="IPR004124">
    <property type="entry name" value="Glyco_hydro_33_N"/>
</dbReference>
<evidence type="ECO:0000256" key="7">
    <source>
        <dbReference type="ARBA" id="ARBA00023295"/>
    </source>
</evidence>
<evidence type="ECO:0000256" key="1">
    <source>
        <dbReference type="ARBA" id="ARBA00000427"/>
    </source>
</evidence>
<evidence type="ECO:0000256" key="5">
    <source>
        <dbReference type="ARBA" id="ARBA00022737"/>
    </source>
</evidence>
<dbReference type="InterPro" id="IPR013320">
    <property type="entry name" value="ConA-like_dom_sf"/>
</dbReference>
<evidence type="ECO:0000313" key="12">
    <source>
        <dbReference type="EMBL" id="SUV19687.1"/>
    </source>
</evidence>
<dbReference type="GeneID" id="48274824"/>
<reference evidence="11 13" key="1">
    <citation type="submission" date="2017-03" db="EMBL/GenBank/DDBJ databases">
        <title>The whole genome sequencing and assembly of Lysinibacillus sphaericus DSM 28T strain.</title>
        <authorList>
            <person name="Lee Y.-J."/>
            <person name="Yi H."/>
            <person name="Bahn Y.-S."/>
            <person name="Kim J.F."/>
            <person name="Lee D.-W."/>
        </authorList>
    </citation>
    <scope>NUCLEOTIDE SEQUENCE [LARGE SCALE GENOMIC DNA]</scope>
    <source>
        <strain evidence="11 13">DSM 28</strain>
    </source>
</reference>
<dbReference type="Gene3D" id="2.40.220.10">
    <property type="entry name" value="Intramolecular Trans-sialidase, Domain 3"/>
    <property type="match status" value="1"/>
</dbReference>
<proteinExistence type="inferred from homology"/>
<feature type="domain" description="Sialidase" evidence="10">
    <location>
        <begin position="458"/>
        <end position="657"/>
    </location>
</feature>
<dbReference type="GO" id="GO:0006689">
    <property type="term" value="P:ganglioside catabolic process"/>
    <property type="evidence" value="ECO:0007669"/>
    <property type="project" value="TreeGrafter"/>
</dbReference>
<keyword evidence="5" id="KW-0677">Repeat</keyword>
<dbReference type="InterPro" id="IPR023364">
    <property type="entry name" value="Trans_sialidase_dom3"/>
</dbReference>
<protein>
    <recommendedName>
        <fullName evidence="3">exo-alpha-sialidase</fullName>
        <ecNumber evidence="3">3.2.1.18</ecNumber>
    </recommendedName>
</protein>
<dbReference type="EMBL" id="CP019980">
    <property type="protein sequence ID" value="AVK95039.1"/>
    <property type="molecule type" value="Genomic_DNA"/>
</dbReference>
<keyword evidence="7 12" id="KW-0326">Glycosidase</keyword>
<evidence type="ECO:0000313" key="11">
    <source>
        <dbReference type="EMBL" id="AVK95039.1"/>
    </source>
</evidence>
<dbReference type="EMBL" id="UFSZ01000001">
    <property type="protein sequence ID" value="SUV19687.1"/>
    <property type="molecule type" value="Genomic_DNA"/>
</dbReference>
<dbReference type="SUPFAM" id="SSF49899">
    <property type="entry name" value="Concanavalin A-like lectins/glucanases"/>
    <property type="match status" value="1"/>
</dbReference>
<dbReference type="Proteomes" id="UP000238825">
    <property type="component" value="Chromosome"/>
</dbReference>
<dbReference type="GO" id="GO:0004308">
    <property type="term" value="F:exo-alpha-sialidase activity"/>
    <property type="evidence" value="ECO:0007669"/>
    <property type="project" value="UniProtKB-EC"/>
</dbReference>
<feature type="domain" description="Glycoside hydrolase family 33 N-terminal" evidence="9">
    <location>
        <begin position="39"/>
        <end position="220"/>
    </location>
</feature>
<evidence type="ECO:0000259" key="9">
    <source>
        <dbReference type="Pfam" id="PF02973"/>
    </source>
</evidence>
<dbReference type="CDD" id="cd15482">
    <property type="entry name" value="Sialidase_non-viral"/>
    <property type="match status" value="1"/>
</dbReference>
<dbReference type="Pfam" id="PF13088">
    <property type="entry name" value="BNR_2"/>
    <property type="match status" value="1"/>
</dbReference>
<dbReference type="InterPro" id="IPR026856">
    <property type="entry name" value="Sialidase_fam"/>
</dbReference>
<dbReference type="InterPro" id="IPR011040">
    <property type="entry name" value="Sialidase"/>
</dbReference>
<dbReference type="EC" id="3.2.1.18" evidence="3"/>
<evidence type="ECO:0000256" key="8">
    <source>
        <dbReference type="SAM" id="SignalP"/>
    </source>
</evidence>
<dbReference type="Proteomes" id="UP000255295">
    <property type="component" value="Unassembled WGS sequence"/>
</dbReference>
<evidence type="ECO:0000259" key="10">
    <source>
        <dbReference type="Pfam" id="PF13088"/>
    </source>
</evidence>
<keyword evidence="4 8" id="KW-0732">Signal</keyword>
<dbReference type="SUPFAM" id="SSF50939">
    <property type="entry name" value="Sialidases"/>
    <property type="match status" value="1"/>
</dbReference>
<comment type="catalytic activity">
    <reaction evidence="1">
        <text>Hydrolysis of alpha-(2-&gt;3)-, alpha-(2-&gt;6)-, alpha-(2-&gt;8)- glycosidic linkages of terminal sialic acid residues in oligosaccharides, glycoproteins, glycolipids, colominic acid and synthetic substrates.</text>
        <dbReference type="EC" id="3.2.1.18"/>
    </reaction>
</comment>